<name>A0A4Q7IKG8_9GAMM</name>
<reference evidence="3 4" key="1">
    <citation type="submission" date="2018-01" db="EMBL/GenBank/DDBJ databases">
        <title>Co-occurrence of chitin degradation, pigmentation and bioactivity in marine Pseudoalteromonas.</title>
        <authorList>
            <person name="Paulsen S."/>
            <person name="Gram L."/>
            <person name="Machado H."/>
        </authorList>
    </citation>
    <scope>NUCLEOTIDE SEQUENCE [LARGE SCALE GENOMIC DNA]</scope>
    <source>
        <strain evidence="3 4">S3898</strain>
    </source>
</reference>
<proteinExistence type="predicted"/>
<dbReference type="AlphaFoldDB" id="A0A4Q7IKG8"/>
<dbReference type="Proteomes" id="UP000291338">
    <property type="component" value="Unassembled WGS sequence"/>
</dbReference>
<accession>A0A4Q7IKG8</accession>
<dbReference type="Gene3D" id="3.40.50.360">
    <property type="match status" value="1"/>
</dbReference>
<dbReference type="SUPFAM" id="SSF52218">
    <property type="entry name" value="Flavoproteins"/>
    <property type="match status" value="1"/>
</dbReference>
<dbReference type="GO" id="GO:0009055">
    <property type="term" value="F:electron transfer activity"/>
    <property type="evidence" value="ECO:0007669"/>
    <property type="project" value="TreeGrafter"/>
</dbReference>
<dbReference type="EMBL" id="PPSX01000065">
    <property type="protein sequence ID" value="RZQ52135.1"/>
    <property type="molecule type" value="Genomic_DNA"/>
</dbReference>
<dbReference type="InterPro" id="IPR046980">
    <property type="entry name" value="KefG/KefF"/>
</dbReference>
<dbReference type="GO" id="GO:0010181">
    <property type="term" value="F:FMN binding"/>
    <property type="evidence" value="ECO:0007669"/>
    <property type="project" value="TreeGrafter"/>
</dbReference>
<dbReference type="Pfam" id="PF02525">
    <property type="entry name" value="Flavodoxin_2"/>
    <property type="match status" value="1"/>
</dbReference>
<dbReference type="InterPro" id="IPR003680">
    <property type="entry name" value="Flavodoxin_fold"/>
</dbReference>
<gene>
    <name evidence="3" type="ORF">C1E23_16095</name>
</gene>
<dbReference type="PANTHER" id="PTHR47307:SF1">
    <property type="entry name" value="GLUTATHIONE-REGULATED POTASSIUM-EFFLUX SYSTEM ANCILLARY PROTEIN KEFG"/>
    <property type="match status" value="1"/>
</dbReference>
<comment type="caution">
    <text evidence="3">The sequence shown here is derived from an EMBL/GenBank/DDBJ whole genome shotgun (WGS) entry which is preliminary data.</text>
</comment>
<feature type="domain" description="Flavodoxin-like fold" evidence="2">
    <location>
        <begin position="4"/>
        <end position="167"/>
    </location>
</feature>
<evidence type="ECO:0000259" key="2">
    <source>
        <dbReference type="Pfam" id="PF02525"/>
    </source>
</evidence>
<sequence length="198" mass="22967">MERKILVICGHPNLKASRVNSAILKEVSEHAATVHNLSEHHENFNFDVEKEQNLLLKHDRIVFLFPLYWYSTPAILKKWFDDILLPGFAYARGGDKLLNKEFMVVTTVGAMEEGYRAGGFNHYTIDELLRPIQQLTYYVKAKYIPPYPIYESVFISPEDLKQAAKSATKFIVSDYQDPTFKYEQMLLKAEEMQIELIS</sequence>
<organism evidence="3 4">
    <name type="scientific">Pseudoalteromonas phenolica</name>
    <dbReference type="NCBI Taxonomy" id="161398"/>
    <lineage>
        <taxon>Bacteria</taxon>
        <taxon>Pseudomonadati</taxon>
        <taxon>Pseudomonadota</taxon>
        <taxon>Gammaproteobacteria</taxon>
        <taxon>Alteromonadales</taxon>
        <taxon>Pseudoalteromonadaceae</taxon>
        <taxon>Pseudoalteromonas</taxon>
    </lineage>
</organism>
<evidence type="ECO:0000313" key="4">
    <source>
        <dbReference type="Proteomes" id="UP000291338"/>
    </source>
</evidence>
<keyword evidence="1" id="KW-0560">Oxidoreductase</keyword>
<dbReference type="RefSeq" id="WP_130256547.1">
    <property type="nucleotide sequence ID" value="NZ_PPSX01000065.1"/>
</dbReference>
<dbReference type="PANTHER" id="PTHR47307">
    <property type="entry name" value="GLUTATHIONE-REGULATED POTASSIUM-EFFLUX SYSTEM ANCILLARY PROTEIN KEFG"/>
    <property type="match status" value="1"/>
</dbReference>
<dbReference type="GO" id="GO:0003955">
    <property type="term" value="F:NAD(P)H dehydrogenase (quinone) activity"/>
    <property type="evidence" value="ECO:0007669"/>
    <property type="project" value="TreeGrafter"/>
</dbReference>
<protein>
    <submittedName>
        <fullName evidence="3">General stress protein</fullName>
    </submittedName>
</protein>
<evidence type="ECO:0000313" key="3">
    <source>
        <dbReference type="EMBL" id="RZQ52135.1"/>
    </source>
</evidence>
<evidence type="ECO:0000256" key="1">
    <source>
        <dbReference type="ARBA" id="ARBA00023002"/>
    </source>
</evidence>
<dbReference type="InterPro" id="IPR029039">
    <property type="entry name" value="Flavoprotein-like_sf"/>
</dbReference>